<evidence type="ECO:0000313" key="1">
    <source>
        <dbReference type="EMBL" id="KIK91512.1"/>
    </source>
</evidence>
<organism evidence="1 2">
    <name type="scientific">Paxillus rubicundulus Ve08.2h10</name>
    <dbReference type="NCBI Taxonomy" id="930991"/>
    <lineage>
        <taxon>Eukaryota</taxon>
        <taxon>Fungi</taxon>
        <taxon>Dikarya</taxon>
        <taxon>Basidiomycota</taxon>
        <taxon>Agaricomycotina</taxon>
        <taxon>Agaricomycetes</taxon>
        <taxon>Agaricomycetidae</taxon>
        <taxon>Boletales</taxon>
        <taxon>Paxilineae</taxon>
        <taxon>Paxillaceae</taxon>
        <taxon>Paxillus</taxon>
    </lineage>
</organism>
<dbReference type="OrthoDB" id="2657661at2759"/>
<dbReference type="HOGENOM" id="CLU_2528163_0_0_1"/>
<name>A0A0D0D4M9_9AGAM</name>
<reference evidence="1 2" key="1">
    <citation type="submission" date="2014-04" db="EMBL/GenBank/DDBJ databases">
        <authorList>
            <consortium name="DOE Joint Genome Institute"/>
            <person name="Kuo A."/>
            <person name="Kohler A."/>
            <person name="Jargeat P."/>
            <person name="Nagy L.G."/>
            <person name="Floudas D."/>
            <person name="Copeland A."/>
            <person name="Barry K.W."/>
            <person name="Cichocki N."/>
            <person name="Veneault-Fourrey C."/>
            <person name="LaButti K."/>
            <person name="Lindquist E.A."/>
            <person name="Lipzen A."/>
            <person name="Lundell T."/>
            <person name="Morin E."/>
            <person name="Murat C."/>
            <person name="Sun H."/>
            <person name="Tunlid A."/>
            <person name="Henrissat B."/>
            <person name="Grigoriev I.V."/>
            <person name="Hibbett D.S."/>
            <person name="Martin F."/>
            <person name="Nordberg H.P."/>
            <person name="Cantor M.N."/>
            <person name="Hua S.X."/>
        </authorList>
    </citation>
    <scope>NUCLEOTIDE SEQUENCE [LARGE SCALE GENOMIC DNA]</scope>
    <source>
        <strain evidence="1 2">Ve08.2h10</strain>
    </source>
</reference>
<evidence type="ECO:0000313" key="2">
    <source>
        <dbReference type="Proteomes" id="UP000054538"/>
    </source>
</evidence>
<reference evidence="2" key="2">
    <citation type="submission" date="2015-01" db="EMBL/GenBank/DDBJ databases">
        <title>Evolutionary Origins and Diversification of the Mycorrhizal Mutualists.</title>
        <authorList>
            <consortium name="DOE Joint Genome Institute"/>
            <consortium name="Mycorrhizal Genomics Consortium"/>
            <person name="Kohler A."/>
            <person name="Kuo A."/>
            <person name="Nagy L.G."/>
            <person name="Floudas D."/>
            <person name="Copeland A."/>
            <person name="Barry K.W."/>
            <person name="Cichocki N."/>
            <person name="Veneault-Fourrey C."/>
            <person name="LaButti K."/>
            <person name="Lindquist E.A."/>
            <person name="Lipzen A."/>
            <person name="Lundell T."/>
            <person name="Morin E."/>
            <person name="Murat C."/>
            <person name="Riley R."/>
            <person name="Ohm R."/>
            <person name="Sun H."/>
            <person name="Tunlid A."/>
            <person name="Henrissat B."/>
            <person name="Grigoriev I.V."/>
            <person name="Hibbett D.S."/>
            <person name="Martin F."/>
        </authorList>
    </citation>
    <scope>NUCLEOTIDE SEQUENCE [LARGE SCALE GENOMIC DNA]</scope>
    <source>
        <strain evidence="2">Ve08.2h10</strain>
    </source>
</reference>
<dbReference type="EMBL" id="KN825379">
    <property type="protein sequence ID" value="KIK91512.1"/>
    <property type="molecule type" value="Genomic_DNA"/>
</dbReference>
<dbReference type="AlphaFoldDB" id="A0A0D0D4M9"/>
<dbReference type="Proteomes" id="UP000054538">
    <property type="component" value="Unassembled WGS sequence"/>
</dbReference>
<protein>
    <submittedName>
        <fullName evidence="1">Uncharacterized protein</fullName>
    </submittedName>
</protein>
<sequence>MFPHGRPISLDDLKSLKGTLVHANAEAITSDTSLAPFDLEELGRMVDLVDKMQEGAMEGQPDMVWAIGPIDPTHSIGKVADCPS</sequence>
<gene>
    <name evidence="1" type="ORF">PAXRUDRAFT_13750</name>
</gene>
<proteinExistence type="predicted"/>
<keyword evidence="2" id="KW-1185">Reference proteome</keyword>
<accession>A0A0D0D4M9</accession>
<dbReference type="InParanoid" id="A0A0D0D4M9"/>